<dbReference type="Gene3D" id="3.40.50.300">
    <property type="entry name" value="P-loop containing nucleotide triphosphate hydrolases"/>
    <property type="match status" value="1"/>
</dbReference>
<gene>
    <name evidence="4" type="ORF">AFERRI_10444</name>
    <name evidence="3" type="ORF">AFERRI_400165</name>
</gene>
<accession>A0A060UUZ2</accession>
<protein>
    <submittedName>
        <fullName evidence="4">Zonular occludens toxin</fullName>
    </submittedName>
</protein>
<keyword evidence="1" id="KW-0812">Transmembrane</keyword>
<evidence type="ECO:0000313" key="3">
    <source>
        <dbReference type="EMBL" id="CDQ10384.1"/>
    </source>
</evidence>
<evidence type="ECO:0000259" key="2">
    <source>
        <dbReference type="Pfam" id="PF05707"/>
    </source>
</evidence>
<feature type="domain" description="Zona occludens toxin N-terminal" evidence="2">
    <location>
        <begin position="1"/>
        <end position="186"/>
    </location>
</feature>
<name>A0A060UUZ2_9PROT</name>
<dbReference type="Pfam" id="PF05707">
    <property type="entry name" value="Zot"/>
    <property type="match status" value="1"/>
</dbReference>
<evidence type="ECO:0000313" key="4">
    <source>
        <dbReference type="EMBL" id="SMH64411.1"/>
    </source>
</evidence>
<dbReference type="RefSeq" id="WP_081919400.1">
    <property type="nucleotide sequence ID" value="NZ_CCCS020000035.1"/>
</dbReference>
<evidence type="ECO:0000313" key="5">
    <source>
        <dbReference type="Proteomes" id="UP000193925"/>
    </source>
</evidence>
<evidence type="ECO:0000256" key="1">
    <source>
        <dbReference type="SAM" id="Phobius"/>
    </source>
</evidence>
<proteinExistence type="predicted"/>
<feature type="transmembrane region" description="Helical" evidence="1">
    <location>
        <begin position="198"/>
        <end position="216"/>
    </location>
</feature>
<sequence>MLTIRTGLPGAGKTLFSVNDYIARPPFGDAPAFRVLEDGSKVPIEVFVSGIDLNTDLVPFTPLEEPTRWMDCPPGSLVVIDECQRFFRNRAPGAPVPDYVAALETHRHLGIDLVLITQDPMLIDKHVRRLAGEHFHAKRTFGLSSMTMYRWQRCVDDPLDYHTKKEAEKQRRKYPKKIYKCYKSAEIHTVKRKIPLRVWATLALFLLLGPLGWFVFHHVSGMFAADVATFHPGDKVVNGSLVPSASAGPVGVLAPSPLVFRSTHPLQDFDHDGLKLKRVQAQELPSISEKFRIVGNISSGSEHDYVLVSRSGHFVTVPASHCQLLDGLEVCHFAGAYVSVNPTRGHIHKRQRRAAAQPLLPTQPIAQNVLP</sequence>
<dbReference type="InterPro" id="IPR027417">
    <property type="entry name" value="P-loop_NTPase"/>
</dbReference>
<dbReference type="InterPro" id="IPR008900">
    <property type="entry name" value="Zot_N"/>
</dbReference>
<keyword evidence="1" id="KW-0472">Membrane</keyword>
<reference evidence="4 5" key="3">
    <citation type="submission" date="2017-03" db="EMBL/GenBank/DDBJ databases">
        <authorList>
            <person name="Regsiter A."/>
            <person name="William W."/>
        </authorList>
    </citation>
    <scope>NUCLEOTIDE SEQUENCE [LARGE SCALE GENOMIC DNA]</scope>
    <source>
        <strain evidence="4">PRJEB5721</strain>
    </source>
</reference>
<dbReference type="EMBL" id="LT841305">
    <property type="protein sequence ID" value="SMH64411.1"/>
    <property type="molecule type" value="Genomic_DNA"/>
</dbReference>
<keyword evidence="1" id="KW-1133">Transmembrane helix</keyword>
<reference evidence="3" key="2">
    <citation type="submission" date="2014-07" db="EMBL/GenBank/DDBJ databases">
        <title>Initial genome analysis of the psychrotolerant acidophile Acidithiobacillus ferrivorans CF27: insights into iron and sulfur oxidation pathways and into biofilm formation.</title>
        <authorList>
            <person name="Talla E."/>
            <person name="Hedrich S."/>
            <person name="Mangenot S."/>
            <person name="Ji B."/>
            <person name="Johnson D.B."/>
            <person name="Barbe V."/>
            <person name="Bonnefoy V."/>
        </authorList>
    </citation>
    <scope>NUCLEOTIDE SEQUENCE [LARGE SCALE GENOMIC DNA]</scope>
    <source>
        <strain evidence="3">CF27</strain>
    </source>
</reference>
<dbReference type="Proteomes" id="UP000193925">
    <property type="component" value="Chromosome AFERRI"/>
</dbReference>
<dbReference type="AlphaFoldDB" id="A0A060UUZ2"/>
<dbReference type="EMBL" id="CCCS020000035">
    <property type="protein sequence ID" value="CDQ10384.1"/>
    <property type="molecule type" value="Genomic_DNA"/>
</dbReference>
<organism evidence="3">
    <name type="scientific">Acidithiobacillus ferrivorans</name>
    <dbReference type="NCBI Taxonomy" id="160808"/>
    <lineage>
        <taxon>Bacteria</taxon>
        <taxon>Pseudomonadati</taxon>
        <taxon>Pseudomonadota</taxon>
        <taxon>Acidithiobacillia</taxon>
        <taxon>Acidithiobacillales</taxon>
        <taxon>Acidithiobacillaceae</taxon>
        <taxon>Acidithiobacillus</taxon>
    </lineage>
</organism>
<keyword evidence="5" id="KW-1185">Reference proteome</keyword>
<reference evidence="3" key="1">
    <citation type="submission" date="2014-03" db="EMBL/GenBank/DDBJ databases">
        <authorList>
            <person name="Genoscope - CEA"/>
        </authorList>
    </citation>
    <scope>NUCLEOTIDE SEQUENCE [LARGE SCALE GENOMIC DNA]</scope>
    <source>
        <strain evidence="3">CF27</strain>
    </source>
</reference>